<dbReference type="EMBL" id="JANPWB010000001">
    <property type="protein sequence ID" value="KAJ1213763.1"/>
    <property type="molecule type" value="Genomic_DNA"/>
</dbReference>
<dbReference type="Proteomes" id="UP001066276">
    <property type="component" value="Chromosome 1_1"/>
</dbReference>
<protein>
    <submittedName>
        <fullName evidence="2">Uncharacterized protein</fullName>
    </submittedName>
</protein>
<evidence type="ECO:0000313" key="3">
    <source>
        <dbReference type="Proteomes" id="UP001066276"/>
    </source>
</evidence>
<accession>A0AAV7WKD2</accession>
<sequence length="131" mass="14612">MLNNILRPRKPDPTNAAARPGPGAWTETRRGRKPSAEQTAQQSQWLCPMRRGRMSRATILTPDRQLGPIAEHAHGGAPRLWSSHDRGRSRGAEQMKTELFGNCYSITPNACMLKRDPADGDVRSPAKNEER</sequence>
<reference evidence="2" key="1">
    <citation type="journal article" date="2022" name="bioRxiv">
        <title>Sequencing and chromosome-scale assembly of the giantPleurodeles waltlgenome.</title>
        <authorList>
            <person name="Brown T."/>
            <person name="Elewa A."/>
            <person name="Iarovenko S."/>
            <person name="Subramanian E."/>
            <person name="Araus A.J."/>
            <person name="Petzold A."/>
            <person name="Susuki M."/>
            <person name="Suzuki K.-i.T."/>
            <person name="Hayashi T."/>
            <person name="Toyoda A."/>
            <person name="Oliveira C."/>
            <person name="Osipova E."/>
            <person name="Leigh N.D."/>
            <person name="Simon A."/>
            <person name="Yun M.H."/>
        </authorList>
    </citation>
    <scope>NUCLEOTIDE SEQUENCE</scope>
    <source>
        <strain evidence="2">20211129_DDA</strain>
        <tissue evidence="2">Liver</tissue>
    </source>
</reference>
<comment type="caution">
    <text evidence="2">The sequence shown here is derived from an EMBL/GenBank/DDBJ whole genome shotgun (WGS) entry which is preliminary data.</text>
</comment>
<organism evidence="2 3">
    <name type="scientific">Pleurodeles waltl</name>
    <name type="common">Iberian ribbed newt</name>
    <dbReference type="NCBI Taxonomy" id="8319"/>
    <lineage>
        <taxon>Eukaryota</taxon>
        <taxon>Metazoa</taxon>
        <taxon>Chordata</taxon>
        <taxon>Craniata</taxon>
        <taxon>Vertebrata</taxon>
        <taxon>Euteleostomi</taxon>
        <taxon>Amphibia</taxon>
        <taxon>Batrachia</taxon>
        <taxon>Caudata</taxon>
        <taxon>Salamandroidea</taxon>
        <taxon>Salamandridae</taxon>
        <taxon>Pleurodelinae</taxon>
        <taxon>Pleurodeles</taxon>
    </lineage>
</organism>
<name>A0AAV7WKD2_PLEWA</name>
<gene>
    <name evidence="2" type="ORF">NDU88_001394</name>
</gene>
<evidence type="ECO:0000256" key="1">
    <source>
        <dbReference type="SAM" id="MobiDB-lite"/>
    </source>
</evidence>
<dbReference type="AlphaFoldDB" id="A0AAV7WKD2"/>
<feature type="compositionally biased region" description="Basic and acidic residues" evidence="1">
    <location>
        <begin position="82"/>
        <end position="91"/>
    </location>
</feature>
<proteinExistence type="predicted"/>
<feature type="region of interest" description="Disordered" evidence="1">
    <location>
        <begin position="68"/>
        <end position="91"/>
    </location>
</feature>
<evidence type="ECO:0000313" key="2">
    <source>
        <dbReference type="EMBL" id="KAJ1213763.1"/>
    </source>
</evidence>
<keyword evidence="3" id="KW-1185">Reference proteome</keyword>
<feature type="compositionally biased region" description="Basic and acidic residues" evidence="1">
    <location>
        <begin position="113"/>
        <end position="131"/>
    </location>
</feature>
<feature type="region of interest" description="Disordered" evidence="1">
    <location>
        <begin position="1"/>
        <end position="44"/>
    </location>
</feature>
<feature type="region of interest" description="Disordered" evidence="1">
    <location>
        <begin position="112"/>
        <end position="131"/>
    </location>
</feature>